<evidence type="ECO:0000313" key="1">
    <source>
        <dbReference type="EnsemblMetazoa" id="XP_006558298"/>
    </source>
</evidence>
<reference evidence="3" key="2">
    <citation type="submission" date="2025-04" db="UniProtKB">
        <authorList>
            <consortium name="RefSeq"/>
        </authorList>
    </citation>
    <scope>IDENTIFICATION</scope>
    <source>
        <strain evidence="3">DH4</strain>
        <tissue evidence="3">Whole body</tissue>
    </source>
</reference>
<accession>A0A8B6YUS9</accession>
<protein>
    <submittedName>
        <fullName evidence="3">Uncharacterized protein LOC102654435</fullName>
    </submittedName>
</protein>
<sequence>MKGNEAETGSDLDSVQTDRQLRVISSKIVWWPHFPRKRKTGTYTGRPGARICATSERTVRTVKSWPVQTQTDVFPQPVSVPWSFPFCDSTERYTRRPRCTPRPVCVTTATVGFEGRSRRSRLRNVAVRPTGKQKRTDGWVWVGHLRGWIVGDQTSRLMSYAC</sequence>
<gene>
    <name evidence="3" type="primary">LOC102654435</name>
</gene>
<keyword evidence="2" id="KW-1185">Reference proteome</keyword>
<evidence type="ECO:0000313" key="3">
    <source>
        <dbReference type="RefSeq" id="XP_006558298.1"/>
    </source>
</evidence>
<dbReference type="AlphaFoldDB" id="A0A7M7GL25"/>
<dbReference type="GeneID" id="102654435"/>
<organism evidence="1">
    <name type="scientific">Apis mellifera</name>
    <name type="common">Honeybee</name>
    <dbReference type="NCBI Taxonomy" id="7460"/>
    <lineage>
        <taxon>Eukaryota</taxon>
        <taxon>Metazoa</taxon>
        <taxon>Ecdysozoa</taxon>
        <taxon>Arthropoda</taxon>
        <taxon>Hexapoda</taxon>
        <taxon>Insecta</taxon>
        <taxon>Pterygota</taxon>
        <taxon>Neoptera</taxon>
        <taxon>Endopterygota</taxon>
        <taxon>Hymenoptera</taxon>
        <taxon>Apocrita</taxon>
        <taxon>Aculeata</taxon>
        <taxon>Apoidea</taxon>
        <taxon>Anthophila</taxon>
        <taxon>Apidae</taxon>
        <taxon>Apis</taxon>
    </lineage>
</organism>
<accession>A0A7M7GL25</accession>
<name>A0A7M7GL25_APIME</name>
<dbReference type="EnsemblMetazoa" id="XM_006558235">
    <property type="protein sequence ID" value="XP_006558298"/>
    <property type="gene ID" value="LOC102654435"/>
</dbReference>
<evidence type="ECO:0000313" key="2">
    <source>
        <dbReference type="Proteomes" id="UP000005203"/>
    </source>
</evidence>
<dbReference type="Proteomes" id="UP000005203">
    <property type="component" value="Linkage group LG10"/>
</dbReference>
<dbReference type="KEGG" id="ame:102654435"/>
<reference evidence="1" key="1">
    <citation type="submission" date="2021-01" db="UniProtKB">
        <authorList>
            <consortium name="EnsemblMetazoa"/>
        </authorList>
    </citation>
    <scope>IDENTIFICATION</scope>
    <source>
        <strain evidence="1">DH4</strain>
    </source>
</reference>
<dbReference type="RefSeq" id="XP_006558298.1">
    <property type="nucleotide sequence ID" value="XM_006558235.3"/>
</dbReference>
<proteinExistence type="predicted"/>